<dbReference type="PRINTS" id="PR00959">
    <property type="entry name" value="MEVGALKINASE"/>
</dbReference>
<evidence type="ECO:0000259" key="10">
    <source>
        <dbReference type="Pfam" id="PF08544"/>
    </source>
</evidence>
<dbReference type="Pfam" id="PF10509">
    <property type="entry name" value="GalKase_gal_bdg"/>
    <property type="match status" value="1"/>
</dbReference>
<feature type="domain" description="GHMP kinase N-terminal" evidence="9">
    <location>
        <begin position="173"/>
        <end position="259"/>
    </location>
</feature>
<sequence length="462" mass="46454">MTDAEPAAPAAPAPAPAAPATAASATADPATAAATAAAAAAPADPATADPAAPAPAPAAPAPADPATAAATASADLFRALTGSAPTGVWSAPGRANLIGEHTDYNDGFVLPFAIQHRTYAAARLRTDGRIRVASTFADAPVEVALADLDTLFPSDGAPRVPEWSAYPLGVAWALRALRQAQGPAAGTLPGVDLAIASDVPVGAGLSSSAAIEGAAGSALNELWGLGLDPVTLAQAGRRAENEAVGAPTGIMDQMASMLGVADAATFLDCRSLETASIPLGFAEAGLEVLVIDTGVKHAHSTGGYRERRESCERGAAALGVPALRDVRVEDLPRAAELLDDIDFRRVRHVVTEDRRVLDTVAVLAERGPRGIGELLVASHASMRDDFEISIPELDTAVDTALAHGAVGARMTGGGFGGAAIALVDHALVEPVSAAVRAAFAAAGFAEPHLFTVAPSAGPRRDA</sequence>
<dbReference type="EMBL" id="JAVFCB010000011">
    <property type="protein sequence ID" value="MDQ4215518.1"/>
    <property type="molecule type" value="Genomic_DNA"/>
</dbReference>
<evidence type="ECO:0000313" key="13">
    <source>
        <dbReference type="Proteomes" id="UP001230289"/>
    </source>
</evidence>
<dbReference type="EC" id="2.7.1.6" evidence="7"/>
<comment type="similarity">
    <text evidence="1">Belongs to the GHMP kinase family. GalK subfamily.</text>
</comment>
<evidence type="ECO:0000256" key="5">
    <source>
        <dbReference type="ARBA" id="ARBA00022840"/>
    </source>
</evidence>
<dbReference type="PANTHER" id="PTHR10457">
    <property type="entry name" value="MEVALONATE KINASE/GALACTOKINASE"/>
    <property type="match status" value="1"/>
</dbReference>
<dbReference type="InterPro" id="IPR036554">
    <property type="entry name" value="GHMP_kinase_C_sf"/>
</dbReference>
<evidence type="ECO:0000313" key="12">
    <source>
        <dbReference type="EMBL" id="MDQ4215518.1"/>
    </source>
</evidence>
<keyword evidence="13" id="KW-1185">Reference proteome</keyword>
<dbReference type="InterPro" id="IPR019539">
    <property type="entry name" value="GalKase_N"/>
</dbReference>
<dbReference type="InterPro" id="IPR006204">
    <property type="entry name" value="GHMP_kinase_N_dom"/>
</dbReference>
<dbReference type="InterPro" id="IPR006203">
    <property type="entry name" value="GHMP_knse_ATP-bd_CS"/>
</dbReference>
<evidence type="ECO:0000259" key="9">
    <source>
        <dbReference type="Pfam" id="PF00288"/>
    </source>
</evidence>
<feature type="region of interest" description="Disordered" evidence="8">
    <location>
        <begin position="1"/>
        <end position="67"/>
    </location>
</feature>
<dbReference type="PRINTS" id="PR00473">
    <property type="entry name" value="GALCTOKINASE"/>
</dbReference>
<feature type="domain" description="Galactokinase N-terminal" evidence="11">
    <location>
        <begin position="76"/>
        <end position="123"/>
    </location>
</feature>
<keyword evidence="3" id="KW-0547">Nucleotide-binding</keyword>
<evidence type="ECO:0000256" key="3">
    <source>
        <dbReference type="ARBA" id="ARBA00022741"/>
    </source>
</evidence>
<dbReference type="InterPro" id="IPR014721">
    <property type="entry name" value="Ribsml_uS5_D2-typ_fold_subgr"/>
</dbReference>
<keyword evidence="5" id="KW-0067">ATP-binding</keyword>
<dbReference type="RefSeq" id="WP_308490469.1">
    <property type="nucleotide sequence ID" value="NZ_JAVFCB010000011.1"/>
</dbReference>
<dbReference type="Pfam" id="PF08544">
    <property type="entry name" value="GHMP_kinases_C"/>
    <property type="match status" value="1"/>
</dbReference>
<organism evidence="12 13">
    <name type="scientific">Microbacterium capsulatum</name>
    <dbReference type="NCBI Taxonomy" id="3041921"/>
    <lineage>
        <taxon>Bacteria</taxon>
        <taxon>Bacillati</taxon>
        <taxon>Actinomycetota</taxon>
        <taxon>Actinomycetes</taxon>
        <taxon>Micrococcales</taxon>
        <taxon>Microbacteriaceae</taxon>
        <taxon>Microbacterium</taxon>
    </lineage>
</organism>
<comment type="caution">
    <text evidence="12">The sequence shown here is derived from an EMBL/GenBank/DDBJ whole genome shotgun (WGS) entry which is preliminary data.</text>
</comment>
<dbReference type="GO" id="GO:0004335">
    <property type="term" value="F:galactokinase activity"/>
    <property type="evidence" value="ECO:0007669"/>
    <property type="project" value="UniProtKB-EC"/>
</dbReference>
<feature type="compositionally biased region" description="Low complexity" evidence="8">
    <location>
        <begin position="18"/>
        <end position="51"/>
    </location>
</feature>
<evidence type="ECO:0000256" key="7">
    <source>
        <dbReference type="NCBIfam" id="TIGR00131"/>
    </source>
</evidence>
<dbReference type="InterPro" id="IPR000705">
    <property type="entry name" value="Galactokinase"/>
</dbReference>
<keyword evidence="6" id="KW-0299">Galactose metabolism</keyword>
<feature type="compositionally biased region" description="Pro residues" evidence="8">
    <location>
        <begin position="52"/>
        <end position="63"/>
    </location>
</feature>
<dbReference type="InterPro" id="IPR020568">
    <property type="entry name" value="Ribosomal_Su5_D2-typ_SF"/>
</dbReference>
<evidence type="ECO:0000256" key="6">
    <source>
        <dbReference type="ARBA" id="ARBA00023144"/>
    </source>
</evidence>
<dbReference type="Gene3D" id="3.30.70.890">
    <property type="entry name" value="GHMP kinase, C-terminal domain"/>
    <property type="match status" value="1"/>
</dbReference>
<dbReference type="Pfam" id="PF00288">
    <property type="entry name" value="GHMP_kinases_N"/>
    <property type="match status" value="1"/>
</dbReference>
<evidence type="ECO:0000256" key="4">
    <source>
        <dbReference type="ARBA" id="ARBA00022777"/>
    </source>
</evidence>
<dbReference type="SUPFAM" id="SSF54211">
    <property type="entry name" value="Ribosomal protein S5 domain 2-like"/>
    <property type="match status" value="1"/>
</dbReference>
<dbReference type="NCBIfam" id="TIGR00131">
    <property type="entry name" value="gal_kin"/>
    <property type="match status" value="1"/>
</dbReference>
<evidence type="ECO:0000256" key="2">
    <source>
        <dbReference type="ARBA" id="ARBA00022679"/>
    </source>
</evidence>
<keyword evidence="4" id="KW-0418">Kinase</keyword>
<name>A0ABU0XK65_9MICO</name>
<evidence type="ECO:0000259" key="11">
    <source>
        <dbReference type="Pfam" id="PF10509"/>
    </source>
</evidence>
<dbReference type="SUPFAM" id="SSF55060">
    <property type="entry name" value="GHMP Kinase, C-terminal domain"/>
    <property type="match status" value="1"/>
</dbReference>
<protein>
    <recommendedName>
        <fullName evidence="7">Galactokinase</fullName>
        <ecNumber evidence="7">2.7.1.6</ecNumber>
    </recommendedName>
</protein>
<keyword evidence="6" id="KW-0119">Carbohydrate metabolism</keyword>
<reference evidence="12 13" key="1">
    <citation type="submission" date="2023-08" db="EMBL/GenBank/DDBJ databases">
        <title>Microbacterium sp. nov., isolated from a waste landfill.</title>
        <authorList>
            <person name="Wen W."/>
        </authorList>
    </citation>
    <scope>NUCLEOTIDE SEQUENCE [LARGE SCALE GENOMIC DNA]</scope>
    <source>
        <strain evidence="12 13">ASV81</strain>
    </source>
</reference>
<feature type="domain" description="GHMP kinase C-terminal" evidence="10">
    <location>
        <begin position="363"/>
        <end position="440"/>
    </location>
</feature>
<dbReference type="Proteomes" id="UP001230289">
    <property type="component" value="Unassembled WGS sequence"/>
</dbReference>
<proteinExistence type="inferred from homology"/>
<dbReference type="PANTHER" id="PTHR10457:SF7">
    <property type="entry name" value="GALACTOKINASE-RELATED"/>
    <property type="match status" value="1"/>
</dbReference>
<keyword evidence="2 12" id="KW-0808">Transferase</keyword>
<dbReference type="InterPro" id="IPR006206">
    <property type="entry name" value="Mevalonate/galactokinase"/>
</dbReference>
<dbReference type="PROSITE" id="PS00627">
    <property type="entry name" value="GHMP_KINASES_ATP"/>
    <property type="match status" value="1"/>
</dbReference>
<accession>A0ABU0XK65</accession>
<dbReference type="InterPro" id="IPR013750">
    <property type="entry name" value="GHMP_kinase_C_dom"/>
</dbReference>
<dbReference type="Gene3D" id="3.30.230.10">
    <property type="match status" value="1"/>
</dbReference>
<dbReference type="PIRSF" id="PIRSF000530">
    <property type="entry name" value="Galactokinase"/>
    <property type="match status" value="1"/>
</dbReference>
<dbReference type="InterPro" id="IPR019741">
    <property type="entry name" value="Galactokinase_CS"/>
</dbReference>
<evidence type="ECO:0000256" key="8">
    <source>
        <dbReference type="SAM" id="MobiDB-lite"/>
    </source>
</evidence>
<gene>
    <name evidence="12" type="primary">galK</name>
    <name evidence="12" type="ORF">RBR11_16490</name>
</gene>
<dbReference type="PROSITE" id="PS00106">
    <property type="entry name" value="GALACTOKINASE"/>
    <property type="match status" value="1"/>
</dbReference>
<evidence type="ECO:0000256" key="1">
    <source>
        <dbReference type="ARBA" id="ARBA00006566"/>
    </source>
</evidence>